<dbReference type="Pfam" id="PF13432">
    <property type="entry name" value="TPR_16"/>
    <property type="match status" value="1"/>
</dbReference>
<organism evidence="3 4">
    <name type="scientific">Flavobacterium ammonificans</name>
    <dbReference type="NCBI Taxonomy" id="1751056"/>
    <lineage>
        <taxon>Bacteria</taxon>
        <taxon>Pseudomonadati</taxon>
        <taxon>Bacteroidota</taxon>
        <taxon>Flavobacteriia</taxon>
        <taxon>Flavobacteriales</taxon>
        <taxon>Flavobacteriaceae</taxon>
        <taxon>Flavobacterium</taxon>
    </lineage>
</organism>
<dbReference type="EMBL" id="AP025183">
    <property type="protein sequence ID" value="BDB52633.1"/>
    <property type="molecule type" value="Genomic_DNA"/>
</dbReference>
<keyword evidence="1" id="KW-0677">Repeat</keyword>
<evidence type="ECO:0000256" key="2">
    <source>
        <dbReference type="ARBA" id="ARBA00022803"/>
    </source>
</evidence>
<dbReference type="PANTHER" id="PTHR44943">
    <property type="entry name" value="CELLULOSE SYNTHASE OPERON PROTEIN C"/>
    <property type="match status" value="1"/>
</dbReference>
<dbReference type="InterPro" id="IPR011990">
    <property type="entry name" value="TPR-like_helical_dom_sf"/>
</dbReference>
<protein>
    <recommendedName>
        <fullName evidence="5">Tetratricopeptide repeat protein</fullName>
    </recommendedName>
</protein>
<name>A0ABM7UYP7_9FLAO</name>
<dbReference type="Proteomes" id="UP001319865">
    <property type="component" value="Chromosome"/>
</dbReference>
<evidence type="ECO:0000313" key="4">
    <source>
        <dbReference type="Proteomes" id="UP001319865"/>
    </source>
</evidence>
<reference evidence="3 4" key="1">
    <citation type="journal article" date="2022" name="Int. J. Syst. Evol. Microbiol.">
        <title>Flavobacterium ammonificans sp. nov. and Flavobacterium ammoniigenes sp. nov., ammonifying bacteria isolated from surface river water.</title>
        <authorList>
            <person name="Watanabe K."/>
            <person name="Kitamura T."/>
            <person name="Ogata Y."/>
            <person name="Shindo C."/>
            <person name="Suda W."/>
        </authorList>
    </citation>
    <scope>NUCLEOTIDE SEQUENCE [LARGE SCALE GENOMIC DNA]</scope>
    <source>
        <strain evidence="3 4">GENT11</strain>
    </source>
</reference>
<dbReference type="InterPro" id="IPR019734">
    <property type="entry name" value="TPR_rpt"/>
</dbReference>
<dbReference type="SUPFAM" id="SSF48452">
    <property type="entry name" value="TPR-like"/>
    <property type="match status" value="1"/>
</dbReference>
<dbReference type="InterPro" id="IPR051685">
    <property type="entry name" value="Ycf3/AcsC/BcsC/TPR_MFPF"/>
</dbReference>
<dbReference type="Gene3D" id="1.25.40.10">
    <property type="entry name" value="Tetratricopeptide repeat domain"/>
    <property type="match status" value="2"/>
</dbReference>
<keyword evidence="2" id="KW-0802">TPR repeat</keyword>
<sequence length="228" mass="25921">MNRVVFFLLFVPSMLLSQTNFEKGVQLLASGKTELARIAFESVIKENPSHSKSLEYLGDIAGQNKNWDKAILYYKKIKIIQPNNADYHYKYGGALGMKAKAVNKFKALGMIDEIKSSFEKAAALDPKHTESRWALVMLYLELPGIIGGSETKAMAYSNELMRLSPLEGYLSKGYIDEYFGRNKKAELNYSKALELTNSKVAFQKLYNLYLNRMKNSDKAQQLKAQFEK</sequence>
<evidence type="ECO:0008006" key="5">
    <source>
        <dbReference type="Google" id="ProtNLM"/>
    </source>
</evidence>
<evidence type="ECO:0000313" key="3">
    <source>
        <dbReference type="EMBL" id="BDB52633.1"/>
    </source>
</evidence>
<dbReference type="PANTHER" id="PTHR44943:SF8">
    <property type="entry name" value="TPR REPEAT-CONTAINING PROTEIN MJ0263"/>
    <property type="match status" value="1"/>
</dbReference>
<dbReference type="SMART" id="SM00028">
    <property type="entry name" value="TPR"/>
    <property type="match status" value="3"/>
</dbReference>
<evidence type="ECO:0000256" key="1">
    <source>
        <dbReference type="ARBA" id="ARBA00022737"/>
    </source>
</evidence>
<dbReference type="SUPFAM" id="SSF81901">
    <property type="entry name" value="HCP-like"/>
    <property type="match status" value="1"/>
</dbReference>
<gene>
    <name evidence="3" type="ORF">GENT11_09450</name>
</gene>
<keyword evidence="4" id="KW-1185">Reference proteome</keyword>
<reference evidence="3 4" key="2">
    <citation type="journal article" date="2022" name="Microorganisms">
        <title>Complete Genome Sequences of Two Flavobacterium ammonificans Strains and a Flavobacterium ammoniigenes Strain of Ammonifying Bacterioplankton Isolated from Surface River Water.</title>
        <authorList>
            <person name="Suda W."/>
            <person name="Ogata Y."/>
            <person name="Shindo C."/>
            <person name="Watanabe K."/>
        </authorList>
    </citation>
    <scope>NUCLEOTIDE SEQUENCE [LARGE SCALE GENOMIC DNA]</scope>
    <source>
        <strain evidence="3 4">GENT11</strain>
    </source>
</reference>
<accession>A0ABM7UYP7</accession>
<proteinExistence type="predicted"/>